<evidence type="ECO:0000313" key="2">
    <source>
        <dbReference type="Proteomes" id="UP000288805"/>
    </source>
</evidence>
<dbReference type="Proteomes" id="UP000288805">
    <property type="component" value="Unassembled WGS sequence"/>
</dbReference>
<dbReference type="EMBL" id="QGNW01000869">
    <property type="protein sequence ID" value="RVW60128.1"/>
    <property type="molecule type" value="Genomic_DNA"/>
</dbReference>
<comment type="caution">
    <text evidence="1">The sequence shown here is derived from an EMBL/GenBank/DDBJ whole genome shotgun (WGS) entry which is preliminary data.</text>
</comment>
<name>A0A438FJE6_VITVI</name>
<sequence>MAPTTSAAPRVVINYIHGGPIDEEYNSKWKRQRLLQVASVREHVSSIRPGLSSKSLRPINGILTFPPVDSNRVLRQFHNSTQIQTKALVSVHNLPSSSNIFPCENPR</sequence>
<dbReference type="AlphaFoldDB" id="A0A438FJE6"/>
<organism evidence="1 2">
    <name type="scientific">Vitis vinifera</name>
    <name type="common">Grape</name>
    <dbReference type="NCBI Taxonomy" id="29760"/>
    <lineage>
        <taxon>Eukaryota</taxon>
        <taxon>Viridiplantae</taxon>
        <taxon>Streptophyta</taxon>
        <taxon>Embryophyta</taxon>
        <taxon>Tracheophyta</taxon>
        <taxon>Spermatophyta</taxon>
        <taxon>Magnoliopsida</taxon>
        <taxon>eudicotyledons</taxon>
        <taxon>Gunneridae</taxon>
        <taxon>Pentapetalae</taxon>
        <taxon>rosids</taxon>
        <taxon>Vitales</taxon>
        <taxon>Vitaceae</taxon>
        <taxon>Viteae</taxon>
        <taxon>Vitis</taxon>
    </lineage>
</organism>
<accession>A0A438FJE6</accession>
<protein>
    <submittedName>
        <fullName evidence="1">Uncharacterized protein</fullName>
    </submittedName>
</protein>
<gene>
    <name evidence="1" type="ORF">CK203_092290</name>
</gene>
<evidence type="ECO:0000313" key="1">
    <source>
        <dbReference type="EMBL" id="RVW60128.1"/>
    </source>
</evidence>
<proteinExistence type="predicted"/>
<reference evidence="1 2" key="1">
    <citation type="journal article" date="2018" name="PLoS Genet.">
        <title>Population sequencing reveals clonal diversity and ancestral inbreeding in the grapevine cultivar Chardonnay.</title>
        <authorList>
            <person name="Roach M.J."/>
            <person name="Johnson D.L."/>
            <person name="Bohlmann J."/>
            <person name="van Vuuren H.J."/>
            <person name="Jones S.J."/>
            <person name="Pretorius I.S."/>
            <person name="Schmidt S.A."/>
            <person name="Borneman A.R."/>
        </authorList>
    </citation>
    <scope>NUCLEOTIDE SEQUENCE [LARGE SCALE GENOMIC DNA]</scope>
    <source>
        <strain evidence="2">cv. Chardonnay</strain>
        <tissue evidence="1">Leaf</tissue>
    </source>
</reference>